<dbReference type="InterPro" id="IPR043502">
    <property type="entry name" value="DNA/RNA_pol_sf"/>
</dbReference>
<dbReference type="Proteomes" id="UP000288805">
    <property type="component" value="Unassembled WGS sequence"/>
</dbReference>
<accession>A0A438BWB9</accession>
<name>A0A438BWB9_VITVI</name>
<dbReference type="Pfam" id="PF00078">
    <property type="entry name" value="RVT_1"/>
    <property type="match status" value="1"/>
</dbReference>
<evidence type="ECO:0000313" key="3">
    <source>
        <dbReference type="Proteomes" id="UP000288805"/>
    </source>
</evidence>
<dbReference type="SUPFAM" id="SSF56219">
    <property type="entry name" value="DNase I-like"/>
    <property type="match status" value="1"/>
</dbReference>
<dbReference type="AlphaFoldDB" id="A0A438BWB9"/>
<keyword evidence="2" id="KW-0808">Transferase</keyword>
<keyword evidence="2" id="KW-0548">Nucleotidyltransferase</keyword>
<dbReference type="GO" id="GO:0003964">
    <property type="term" value="F:RNA-directed DNA polymerase activity"/>
    <property type="evidence" value="ECO:0007669"/>
    <property type="project" value="UniProtKB-KW"/>
</dbReference>
<dbReference type="CDD" id="cd01650">
    <property type="entry name" value="RT_nLTR_like"/>
    <property type="match status" value="1"/>
</dbReference>
<dbReference type="PANTHER" id="PTHR33116">
    <property type="entry name" value="REVERSE TRANSCRIPTASE ZINC-BINDING DOMAIN-CONTAINING PROTEIN-RELATED-RELATED"/>
    <property type="match status" value="1"/>
</dbReference>
<dbReference type="PROSITE" id="PS50878">
    <property type="entry name" value="RT_POL"/>
    <property type="match status" value="1"/>
</dbReference>
<comment type="caution">
    <text evidence="2">The sequence shown here is derived from an EMBL/GenBank/DDBJ whole genome shotgun (WGS) entry which is preliminary data.</text>
</comment>
<keyword evidence="2" id="KW-0695">RNA-directed DNA polymerase</keyword>
<dbReference type="Gene3D" id="3.60.10.10">
    <property type="entry name" value="Endonuclease/exonuclease/phosphatase"/>
    <property type="match status" value="1"/>
</dbReference>
<dbReference type="EMBL" id="QGNW01002603">
    <property type="protein sequence ID" value="RVW15269.1"/>
    <property type="molecule type" value="Genomic_DNA"/>
</dbReference>
<feature type="domain" description="Reverse transcriptase" evidence="1">
    <location>
        <begin position="483"/>
        <end position="763"/>
    </location>
</feature>
<proteinExistence type="predicted"/>
<dbReference type="InterPro" id="IPR036691">
    <property type="entry name" value="Endo/exonu/phosph_ase_sf"/>
</dbReference>
<dbReference type="Pfam" id="PF03372">
    <property type="entry name" value="Exo_endo_phos"/>
    <property type="match status" value="1"/>
</dbReference>
<dbReference type="SUPFAM" id="SSF56672">
    <property type="entry name" value="DNA/RNA polymerases"/>
    <property type="match status" value="1"/>
</dbReference>
<evidence type="ECO:0000259" key="1">
    <source>
        <dbReference type="PROSITE" id="PS50878"/>
    </source>
</evidence>
<dbReference type="PANTHER" id="PTHR33116:SF78">
    <property type="entry name" value="OS12G0587133 PROTEIN"/>
    <property type="match status" value="1"/>
</dbReference>
<dbReference type="InterPro" id="IPR000477">
    <property type="entry name" value="RT_dom"/>
</dbReference>
<sequence length="1040" mass="119463">MKIRILSWNVRGANDRDKRRIIKSVIKSQRVDVVCVQETKIKEMTTRLVRSLGVGRNIEWRAVNSRGATGGILVFWDNRLVELVGWEEGVFSILCRFKNCVDGVVWVFTGVYGPVCSGDREEFWEELGSVKGLWSDPWCVGGDFNLVRFLEERSKGGGLTASMRRFSKVLEDLELRDYPLRGGPFTWRGGLNNQVQSRLDRFLVTDNWVNLFNGAVQGILPRPVLDHFPVLLEGGGLKRGPSPFKFENMWLEEEGFKDKMKTWWGSLNFTGSSNYILDAKLRALKNILKIWNKEEFGLLEAKKGEALKQVEYWDEKEKYAALNMEECEARNGARESYKSWVMKEEIFWRQKSRELWLKEGNNNTRFFHRITNAHSRRNWLSKLKVNGCWHSEENNLRNSVVGAFQELYQEEEGWCPSVDGISFMRLDNSEVEGLENPFLEEEVFAALTDLGKDKASGPDGFTMVFWLFGWDVVKVEIMGFFREFHERGRFIKSLNATFLALVPKKRGAEDLKDFKPISLVGSLYKLLAKVLANRIKKVMGKVISEPQNAFVEGREILDAVLIANEVVDSRLKSNQGGVMCKLDIEKTYDHIAWKFLLVVLKQMGFGERWIKWIEWCISTVRYSVLINGSPSGLFQSSRGLRQGDPLSPYLFVIVMEVFSCLMRRAISGGFLSGWRVRGRGGEGILISHLLFVDDTLVFCEESQDQLTYLSWLLMWFEACSGLKVNLEKSELIPMGRVNDIEDLALELGCKVGDLPSSYLGLPLGAPFKSEVVWDSVEERFRKRLVMWKRQYISKGGRLTLIRSTLSSLPVYFMSLFLLPRKVRMRLEKIQRDFLWGGGALDQRPHLVRWNLVCLERKKGGLGVRNLALMNKALLEEGGWCTRAESGRHGVGLWKAIRKEWLGMYSSLAFHVGNGRRVRFWKDKWGWLDPSFLKALNDWEIEMMEQFMLKIQAFRVQRENEDKMVWTASRSGVFSVKSLYSTLEPGGSVPFPYVGIWRACVPPKVAFFAWRNGGLPFTPLCYDKGIVESSFFSLWCGVGSL</sequence>
<dbReference type="InterPro" id="IPR005135">
    <property type="entry name" value="Endo/exonuclease/phosphatase"/>
</dbReference>
<protein>
    <submittedName>
        <fullName evidence="2">LINE-1 reverse transcriptase-like</fullName>
    </submittedName>
</protein>
<organism evidence="2 3">
    <name type="scientific">Vitis vinifera</name>
    <name type="common">Grape</name>
    <dbReference type="NCBI Taxonomy" id="29760"/>
    <lineage>
        <taxon>Eukaryota</taxon>
        <taxon>Viridiplantae</taxon>
        <taxon>Streptophyta</taxon>
        <taxon>Embryophyta</taxon>
        <taxon>Tracheophyta</taxon>
        <taxon>Spermatophyta</taxon>
        <taxon>Magnoliopsida</taxon>
        <taxon>eudicotyledons</taxon>
        <taxon>Gunneridae</taxon>
        <taxon>Pentapetalae</taxon>
        <taxon>rosids</taxon>
        <taxon>Vitales</taxon>
        <taxon>Vitaceae</taxon>
        <taxon>Viteae</taxon>
        <taxon>Vitis</taxon>
    </lineage>
</organism>
<evidence type="ECO:0000313" key="2">
    <source>
        <dbReference type="EMBL" id="RVW15269.1"/>
    </source>
</evidence>
<gene>
    <name evidence="2" type="primary">LIN1_304</name>
    <name evidence="2" type="ORF">CK203_081966</name>
</gene>
<reference evidence="2 3" key="1">
    <citation type="journal article" date="2018" name="PLoS Genet.">
        <title>Population sequencing reveals clonal diversity and ancestral inbreeding in the grapevine cultivar Chardonnay.</title>
        <authorList>
            <person name="Roach M.J."/>
            <person name="Johnson D.L."/>
            <person name="Bohlmann J."/>
            <person name="van Vuuren H.J."/>
            <person name="Jones S.J."/>
            <person name="Pretorius I.S."/>
            <person name="Schmidt S.A."/>
            <person name="Borneman A.R."/>
        </authorList>
    </citation>
    <scope>NUCLEOTIDE SEQUENCE [LARGE SCALE GENOMIC DNA]</scope>
    <source>
        <strain evidence="3">cv. Chardonnay</strain>
        <tissue evidence="2">Leaf</tissue>
    </source>
</reference>